<evidence type="ECO:0008006" key="2">
    <source>
        <dbReference type="Google" id="ProtNLM"/>
    </source>
</evidence>
<comment type="caution">
    <text evidence="1">The sequence shown here is derived from an EMBL/GenBank/DDBJ whole genome shotgun (WGS) entry which is preliminary data.</text>
</comment>
<dbReference type="EMBL" id="RXGB01032700">
    <property type="protein sequence ID" value="TMW81015.1"/>
    <property type="molecule type" value="Genomic_DNA"/>
</dbReference>
<gene>
    <name evidence="1" type="ORF">EJD97_012816</name>
</gene>
<protein>
    <recommendedName>
        <fullName evidence="2">F-box associated domain-containing protein</fullName>
    </recommendedName>
</protein>
<proteinExistence type="predicted"/>
<sequence length="261" mass="29871">MEDDDNRIVHIFSNINVPYLTSTRSRNYDQLIGPSSGLIALGSNTTAVLFNPATRTYKVLPPSPFGSPPGFRCCIEGVGFGFDQINNDYKVIKIIEVYTDPPYRDTDARNRKNGENRIITKVFLVMKMPDNYYFFGRMCYALLILSEYQTLISYPDSKSDLDPKQDLMDISIMREYGVYKSWFKKHTIGRLPIESPLGDWKHNLLIFQSTTGYLMFYDLNSGKTREFSLGGSPRILRVASYQENMNSIPRGSELGNLVQKF</sequence>
<dbReference type="AlphaFoldDB" id="A0A6N2AFQ7"/>
<organism evidence="1">
    <name type="scientific">Solanum chilense</name>
    <name type="common">Tomato</name>
    <name type="synonym">Lycopersicon chilense</name>
    <dbReference type="NCBI Taxonomy" id="4083"/>
    <lineage>
        <taxon>Eukaryota</taxon>
        <taxon>Viridiplantae</taxon>
        <taxon>Streptophyta</taxon>
        <taxon>Embryophyta</taxon>
        <taxon>Tracheophyta</taxon>
        <taxon>Spermatophyta</taxon>
        <taxon>Magnoliopsida</taxon>
        <taxon>eudicotyledons</taxon>
        <taxon>Gunneridae</taxon>
        <taxon>Pentapetalae</taxon>
        <taxon>asterids</taxon>
        <taxon>lamiids</taxon>
        <taxon>Solanales</taxon>
        <taxon>Solanaceae</taxon>
        <taxon>Solanoideae</taxon>
        <taxon>Solaneae</taxon>
        <taxon>Solanum</taxon>
        <taxon>Solanum subgen. Lycopersicon</taxon>
    </lineage>
</organism>
<name>A0A6N2AFQ7_SOLCI</name>
<reference evidence="1" key="1">
    <citation type="submission" date="2019-05" db="EMBL/GenBank/DDBJ databases">
        <title>The de novo reference genome and transcriptome assemblies of the wild tomato species Solanum chilense.</title>
        <authorList>
            <person name="Stam R."/>
            <person name="Nosenko T."/>
            <person name="Hoerger A.C."/>
            <person name="Stephan W."/>
            <person name="Seidel M.A."/>
            <person name="Kuhn J.M.M."/>
            <person name="Haberer G."/>
            <person name="Tellier A."/>
        </authorList>
    </citation>
    <scope>NUCLEOTIDE SEQUENCE</scope>
    <source>
        <tissue evidence="1">Mature leaves</tissue>
    </source>
</reference>
<accession>A0A6N2AFQ7</accession>
<evidence type="ECO:0000313" key="1">
    <source>
        <dbReference type="EMBL" id="TMW81015.1"/>
    </source>
</evidence>